<evidence type="ECO:0000313" key="2">
    <source>
        <dbReference type="Proteomes" id="UP000784294"/>
    </source>
</evidence>
<accession>A0A3S5CQ10</accession>
<comment type="caution">
    <text evidence="1">The sequence shown here is derived from an EMBL/GenBank/DDBJ whole genome shotgun (WGS) entry which is preliminary data.</text>
</comment>
<keyword evidence="2" id="KW-1185">Reference proteome</keyword>
<protein>
    <submittedName>
        <fullName evidence="1">Uncharacterized protein</fullName>
    </submittedName>
</protein>
<dbReference type="Proteomes" id="UP000784294">
    <property type="component" value="Unassembled WGS sequence"/>
</dbReference>
<name>A0A3S5CQ10_9PLAT</name>
<reference evidence="1" key="1">
    <citation type="submission" date="2018-11" db="EMBL/GenBank/DDBJ databases">
        <authorList>
            <consortium name="Pathogen Informatics"/>
        </authorList>
    </citation>
    <scope>NUCLEOTIDE SEQUENCE</scope>
</reference>
<proteinExistence type="predicted"/>
<sequence>MISFGLTPTETISSVRLFAALNTVPRLEEYINHDDEPDFTRSRGLWSNHILADPNQSDSGSYP</sequence>
<evidence type="ECO:0000313" key="1">
    <source>
        <dbReference type="EMBL" id="VEL27029.1"/>
    </source>
</evidence>
<organism evidence="1 2">
    <name type="scientific">Protopolystoma xenopodis</name>
    <dbReference type="NCBI Taxonomy" id="117903"/>
    <lineage>
        <taxon>Eukaryota</taxon>
        <taxon>Metazoa</taxon>
        <taxon>Spiralia</taxon>
        <taxon>Lophotrochozoa</taxon>
        <taxon>Platyhelminthes</taxon>
        <taxon>Monogenea</taxon>
        <taxon>Polyopisthocotylea</taxon>
        <taxon>Polystomatidea</taxon>
        <taxon>Polystomatidae</taxon>
        <taxon>Protopolystoma</taxon>
    </lineage>
</organism>
<gene>
    <name evidence="1" type="ORF">PXEA_LOCUS20469</name>
</gene>
<dbReference type="AlphaFoldDB" id="A0A3S5CQ10"/>
<dbReference type="EMBL" id="CAAALY010084400">
    <property type="protein sequence ID" value="VEL27029.1"/>
    <property type="molecule type" value="Genomic_DNA"/>
</dbReference>